<name>A0A1Q2HRS9_9BACT</name>
<feature type="domain" description="Calcineurin-like phosphoesterase" evidence="6">
    <location>
        <begin position="10"/>
        <end position="148"/>
    </location>
</feature>
<evidence type="ECO:0000256" key="5">
    <source>
        <dbReference type="ARBA" id="ARBA00023211"/>
    </source>
</evidence>
<evidence type="ECO:0000256" key="3">
    <source>
        <dbReference type="ARBA" id="ARBA00022723"/>
    </source>
</evidence>
<keyword evidence="4" id="KW-0472">Membrane</keyword>
<evidence type="ECO:0000256" key="2">
    <source>
        <dbReference type="ARBA" id="ARBA00022519"/>
    </source>
</evidence>
<keyword evidence="7" id="KW-0378">Hydrolase</keyword>
<reference evidence="8" key="1">
    <citation type="submission" date="2017-02" db="EMBL/GenBank/DDBJ databases">
        <title>Comparative genomics and description of representatives of a novel lineage of planctomycetes thriving in anoxic sediments.</title>
        <authorList>
            <person name="Spring S."/>
            <person name="Bunk B."/>
            <person name="Sproer C."/>
            <person name="Klenk H.-P."/>
        </authorList>
    </citation>
    <scope>NUCLEOTIDE SEQUENCE [LARGE SCALE GENOMIC DNA]</scope>
    <source>
        <strain evidence="8">L21-RPul-D3</strain>
    </source>
</reference>
<keyword evidence="5" id="KW-0464">Manganese</keyword>
<dbReference type="PANTHER" id="PTHR34990:SF2">
    <property type="entry name" value="BLL8164 PROTEIN"/>
    <property type="match status" value="1"/>
</dbReference>
<dbReference type="KEGG" id="pbu:L21SP3_01983"/>
<evidence type="ECO:0000313" key="7">
    <source>
        <dbReference type="EMBL" id="AQQ10157.1"/>
    </source>
</evidence>
<keyword evidence="1" id="KW-1003">Cell membrane</keyword>
<dbReference type="RefSeq" id="WP_077541103.1">
    <property type="nucleotide sequence ID" value="NZ_CP019633.1"/>
</dbReference>
<dbReference type="OrthoDB" id="9773199at2"/>
<dbReference type="GO" id="GO:0009245">
    <property type="term" value="P:lipid A biosynthetic process"/>
    <property type="evidence" value="ECO:0007669"/>
    <property type="project" value="TreeGrafter"/>
</dbReference>
<dbReference type="SUPFAM" id="SSF56300">
    <property type="entry name" value="Metallo-dependent phosphatases"/>
    <property type="match status" value="1"/>
</dbReference>
<keyword evidence="3" id="KW-0479">Metal-binding</keyword>
<dbReference type="InterPro" id="IPR029052">
    <property type="entry name" value="Metallo-depent_PP-like"/>
</dbReference>
<evidence type="ECO:0000256" key="1">
    <source>
        <dbReference type="ARBA" id="ARBA00022475"/>
    </source>
</evidence>
<keyword evidence="8" id="KW-1185">Reference proteome</keyword>
<dbReference type="Pfam" id="PF00149">
    <property type="entry name" value="Metallophos"/>
    <property type="match status" value="1"/>
</dbReference>
<dbReference type="InterPro" id="IPR004843">
    <property type="entry name" value="Calcineurin-like_PHP"/>
</dbReference>
<organism evidence="7 8">
    <name type="scientific">Sedimentisphaera cyanobacteriorum</name>
    <dbReference type="NCBI Taxonomy" id="1940790"/>
    <lineage>
        <taxon>Bacteria</taxon>
        <taxon>Pseudomonadati</taxon>
        <taxon>Planctomycetota</taxon>
        <taxon>Phycisphaerae</taxon>
        <taxon>Sedimentisphaerales</taxon>
        <taxon>Sedimentisphaeraceae</taxon>
        <taxon>Sedimentisphaera</taxon>
    </lineage>
</organism>
<dbReference type="GO" id="GO:0046872">
    <property type="term" value="F:metal ion binding"/>
    <property type="evidence" value="ECO:0007669"/>
    <property type="project" value="UniProtKB-KW"/>
</dbReference>
<dbReference type="STRING" id="1940790.L21SP3_01983"/>
<evidence type="ECO:0000259" key="6">
    <source>
        <dbReference type="Pfam" id="PF00149"/>
    </source>
</evidence>
<dbReference type="Gene3D" id="3.60.21.10">
    <property type="match status" value="1"/>
</dbReference>
<sequence length="287" mass="33103">MKKFRKRDVPLYIVSDLHIGSGKSRDNFSCPDKLSEFHRFLNEVDKENGQIIILGDFMDLWRFSFKSIIRKHDELISRLGEMDCYLIPGNHDLSLNNPEYHGSKYPLFNNITYPFSMKIGDRDIAFWHGHEMDMLNKYIRPSFGKTLGHSVLPVEYFAKGQIFNSDVLVEGFLKFEAFVLAIWNTVVDTFIDAETGLEKISPDIIFNLLARKHNAKRIRKFEHQSSQQGKTVISAHTHQAGMFGNWYFNSGSWTTSKSDFLKIWPTGVVDVLKWDSGSQAVNNRILA</sequence>
<dbReference type="PANTHER" id="PTHR34990">
    <property type="entry name" value="UDP-2,3-DIACYLGLUCOSAMINE HYDROLASE-RELATED"/>
    <property type="match status" value="1"/>
</dbReference>
<dbReference type="AlphaFoldDB" id="A0A1Q2HRS9"/>
<dbReference type="EMBL" id="CP019633">
    <property type="protein sequence ID" value="AQQ10157.1"/>
    <property type="molecule type" value="Genomic_DNA"/>
</dbReference>
<dbReference type="InterPro" id="IPR043461">
    <property type="entry name" value="LpxH-like"/>
</dbReference>
<dbReference type="GO" id="GO:0008758">
    <property type="term" value="F:UDP-2,3-diacylglucosamine hydrolase activity"/>
    <property type="evidence" value="ECO:0007669"/>
    <property type="project" value="TreeGrafter"/>
</dbReference>
<proteinExistence type="predicted"/>
<gene>
    <name evidence="7" type="ORF">L21SP3_01983</name>
</gene>
<accession>A0A1Q2HRS9</accession>
<dbReference type="GO" id="GO:0016020">
    <property type="term" value="C:membrane"/>
    <property type="evidence" value="ECO:0007669"/>
    <property type="project" value="GOC"/>
</dbReference>
<keyword evidence="2" id="KW-0997">Cell inner membrane</keyword>
<dbReference type="Proteomes" id="UP000188273">
    <property type="component" value="Chromosome"/>
</dbReference>
<evidence type="ECO:0000313" key="8">
    <source>
        <dbReference type="Proteomes" id="UP000188273"/>
    </source>
</evidence>
<protein>
    <submittedName>
        <fullName evidence="7">UDP-2,3-diacylglucosamine hydrolase</fullName>
    </submittedName>
</protein>
<evidence type="ECO:0000256" key="4">
    <source>
        <dbReference type="ARBA" id="ARBA00023136"/>
    </source>
</evidence>